<dbReference type="AlphaFoldDB" id="A0A3P9M0W0"/>
<reference evidence="1" key="4">
    <citation type="submission" date="2025-09" db="UniProtKB">
        <authorList>
            <consortium name="Ensembl"/>
        </authorList>
    </citation>
    <scope>IDENTIFICATION</scope>
    <source>
        <strain evidence="1">HNI</strain>
    </source>
</reference>
<reference evidence="1 2" key="2">
    <citation type="submission" date="2017-04" db="EMBL/GenBank/DDBJ databases">
        <title>CpG methylation of centromeres and impact of large insertions on vertebrate speciation.</title>
        <authorList>
            <person name="Ichikawa K."/>
            <person name="Yoshimura J."/>
            <person name="Morishita S."/>
        </authorList>
    </citation>
    <scope>NUCLEOTIDE SEQUENCE</scope>
    <source>
        <strain evidence="1 2">HNI</strain>
    </source>
</reference>
<organism evidence="1 2">
    <name type="scientific">Oryzias latipes</name>
    <name type="common">Japanese rice fish</name>
    <name type="synonym">Japanese killifish</name>
    <dbReference type="NCBI Taxonomy" id="8090"/>
    <lineage>
        <taxon>Eukaryota</taxon>
        <taxon>Metazoa</taxon>
        <taxon>Chordata</taxon>
        <taxon>Craniata</taxon>
        <taxon>Vertebrata</taxon>
        <taxon>Euteleostomi</taxon>
        <taxon>Actinopterygii</taxon>
        <taxon>Neopterygii</taxon>
        <taxon>Teleostei</taxon>
        <taxon>Neoteleostei</taxon>
        <taxon>Acanthomorphata</taxon>
        <taxon>Ovalentaria</taxon>
        <taxon>Atherinomorphae</taxon>
        <taxon>Beloniformes</taxon>
        <taxon>Adrianichthyidae</taxon>
        <taxon>Oryziinae</taxon>
        <taxon>Oryzias</taxon>
    </lineage>
</organism>
<protein>
    <submittedName>
        <fullName evidence="1">Uncharacterized protein</fullName>
    </submittedName>
</protein>
<proteinExistence type="predicted"/>
<name>A0A3P9M0W0_ORYLA</name>
<evidence type="ECO:0000313" key="1">
    <source>
        <dbReference type="Ensembl" id="ENSORLP00020026525.1"/>
    </source>
</evidence>
<reference evidence="1" key="3">
    <citation type="submission" date="2025-08" db="UniProtKB">
        <authorList>
            <consortium name="Ensembl"/>
        </authorList>
    </citation>
    <scope>IDENTIFICATION</scope>
    <source>
        <strain evidence="1">HNI</strain>
    </source>
</reference>
<sequence length="161" mass="18860">SRKTEINLYLCSTGYHWVFNHRGDHTDYQQVDSLHRSVKNLFCPSRVHYDCHGESHVRYDCHGDSHVRYDCHGESHVRYDCHGESPVRYDCHGESHVRYDCHGESHVRHDCHGESHVRHDCHGETHVTVIPQCQSQSKKVYMHLCHLSFLGCIQTGHIWFA</sequence>
<dbReference type="Ensembl" id="ENSORLT00020001687.1">
    <property type="protein sequence ID" value="ENSORLP00020026525.1"/>
    <property type="gene ID" value="ENSORLG00020009047.1"/>
</dbReference>
<evidence type="ECO:0000313" key="2">
    <source>
        <dbReference type="Proteomes" id="UP000265180"/>
    </source>
</evidence>
<accession>A0A3P9M0W0</accession>
<reference key="1">
    <citation type="journal article" date="2007" name="Nature">
        <title>The medaka draft genome and insights into vertebrate genome evolution.</title>
        <authorList>
            <person name="Kasahara M."/>
            <person name="Naruse K."/>
            <person name="Sasaki S."/>
            <person name="Nakatani Y."/>
            <person name="Qu W."/>
            <person name="Ahsan B."/>
            <person name="Yamada T."/>
            <person name="Nagayasu Y."/>
            <person name="Doi K."/>
            <person name="Kasai Y."/>
            <person name="Jindo T."/>
            <person name="Kobayashi D."/>
            <person name="Shimada A."/>
            <person name="Toyoda A."/>
            <person name="Kuroki Y."/>
            <person name="Fujiyama A."/>
            <person name="Sasaki T."/>
            <person name="Shimizu A."/>
            <person name="Asakawa S."/>
            <person name="Shimizu N."/>
            <person name="Hashimoto S."/>
            <person name="Yang J."/>
            <person name="Lee Y."/>
            <person name="Matsushima K."/>
            <person name="Sugano S."/>
            <person name="Sakaizumi M."/>
            <person name="Narita T."/>
            <person name="Ohishi K."/>
            <person name="Haga S."/>
            <person name="Ohta F."/>
            <person name="Nomoto H."/>
            <person name="Nogata K."/>
            <person name="Morishita T."/>
            <person name="Endo T."/>
            <person name="Shin-I T."/>
            <person name="Takeda H."/>
            <person name="Morishita S."/>
            <person name="Kohara Y."/>
        </authorList>
    </citation>
    <scope>NUCLEOTIDE SEQUENCE [LARGE SCALE GENOMIC DNA]</scope>
    <source>
        <strain>Hd-rR</strain>
    </source>
</reference>
<dbReference type="Proteomes" id="UP000265180">
    <property type="component" value="Chromosome 12"/>
</dbReference>